<sequence length="173" mass="19276">MDAPPTSVILVTGVSGSGKTTVGRALAERLGWDYAEADDFHPEANIEKMRAGVPLTDDDRMPWLRAIARWIDERLARGEPAVVSTSALKRRYRDILRRPGVRSVFLTGDRELIKQRITARKGHFFPAELLETQFRELEPPEPDENAVEVSVNDTPDKAVRQIVEELNVTGSGG</sequence>
<dbReference type="RefSeq" id="WP_187242953.1">
    <property type="nucleotide sequence ID" value="NZ_BAAAOK010000028.1"/>
</dbReference>
<evidence type="ECO:0000313" key="11">
    <source>
        <dbReference type="Proteomes" id="UP000805614"/>
    </source>
</evidence>
<evidence type="ECO:0000256" key="7">
    <source>
        <dbReference type="ARBA" id="ARBA00022840"/>
    </source>
</evidence>
<keyword evidence="6 9" id="KW-0418">Kinase</keyword>
<evidence type="ECO:0000313" key="10">
    <source>
        <dbReference type="EMBL" id="MBC6465939.1"/>
    </source>
</evidence>
<dbReference type="EMBL" id="JABVEC010000006">
    <property type="protein sequence ID" value="MBC6465939.1"/>
    <property type="molecule type" value="Genomic_DNA"/>
</dbReference>
<dbReference type="CDD" id="cd02021">
    <property type="entry name" value="GntK"/>
    <property type="match status" value="1"/>
</dbReference>
<comment type="pathway">
    <text evidence="1">Carbohydrate acid metabolism.</text>
</comment>
<evidence type="ECO:0000256" key="8">
    <source>
        <dbReference type="ARBA" id="ARBA00048090"/>
    </source>
</evidence>
<dbReference type="Gene3D" id="3.40.50.300">
    <property type="entry name" value="P-loop containing nucleotide triphosphate hydrolases"/>
    <property type="match status" value="1"/>
</dbReference>
<reference evidence="10 11" key="1">
    <citation type="submission" date="2020-06" db="EMBL/GenBank/DDBJ databases">
        <title>Actinomadura xiongansis sp. nov., isolated from soil of Baiyangdian.</title>
        <authorList>
            <person name="Zhang X."/>
        </authorList>
    </citation>
    <scope>NUCLEOTIDE SEQUENCE [LARGE SCALE GENOMIC DNA]</scope>
    <source>
        <strain evidence="10 11">HBUM206468</strain>
    </source>
</reference>
<accession>A0ABR7LMD4</accession>
<comment type="similarity">
    <text evidence="2 9">Belongs to the gluconokinase GntK/GntV family.</text>
</comment>
<dbReference type="NCBIfam" id="TIGR01313">
    <property type="entry name" value="therm_gnt_kin"/>
    <property type="match status" value="1"/>
</dbReference>
<keyword evidence="11" id="KW-1185">Reference proteome</keyword>
<keyword evidence="5 9" id="KW-0547">Nucleotide-binding</keyword>
<evidence type="ECO:0000256" key="6">
    <source>
        <dbReference type="ARBA" id="ARBA00022777"/>
    </source>
</evidence>
<evidence type="ECO:0000256" key="3">
    <source>
        <dbReference type="ARBA" id="ARBA00012054"/>
    </source>
</evidence>
<dbReference type="PANTHER" id="PTHR43442">
    <property type="entry name" value="GLUCONOKINASE-RELATED"/>
    <property type="match status" value="1"/>
</dbReference>
<keyword evidence="7 9" id="KW-0067">ATP-binding</keyword>
<protein>
    <recommendedName>
        <fullName evidence="3 9">Gluconokinase</fullName>
        <ecNumber evidence="3 9">2.7.1.12</ecNumber>
    </recommendedName>
</protein>
<evidence type="ECO:0000256" key="2">
    <source>
        <dbReference type="ARBA" id="ARBA00008420"/>
    </source>
</evidence>
<evidence type="ECO:0000256" key="1">
    <source>
        <dbReference type="ARBA" id="ARBA00004761"/>
    </source>
</evidence>
<dbReference type="Proteomes" id="UP000805614">
    <property type="component" value="Unassembled WGS sequence"/>
</dbReference>
<evidence type="ECO:0000256" key="5">
    <source>
        <dbReference type="ARBA" id="ARBA00022741"/>
    </source>
</evidence>
<dbReference type="Pfam" id="PF13671">
    <property type="entry name" value="AAA_33"/>
    <property type="match status" value="1"/>
</dbReference>
<evidence type="ECO:0000256" key="9">
    <source>
        <dbReference type="RuleBase" id="RU363066"/>
    </source>
</evidence>
<keyword evidence="4 9" id="KW-0808">Transferase</keyword>
<dbReference type="InterPro" id="IPR006001">
    <property type="entry name" value="Therm_gnt_kin"/>
</dbReference>
<dbReference type="PANTHER" id="PTHR43442:SF3">
    <property type="entry name" value="GLUCONOKINASE-RELATED"/>
    <property type="match status" value="1"/>
</dbReference>
<evidence type="ECO:0000256" key="4">
    <source>
        <dbReference type="ARBA" id="ARBA00022679"/>
    </source>
</evidence>
<comment type="catalytic activity">
    <reaction evidence="8 9">
        <text>D-gluconate + ATP = 6-phospho-D-gluconate + ADP + H(+)</text>
        <dbReference type="Rhea" id="RHEA:19433"/>
        <dbReference type="ChEBI" id="CHEBI:15378"/>
        <dbReference type="ChEBI" id="CHEBI:18391"/>
        <dbReference type="ChEBI" id="CHEBI:30616"/>
        <dbReference type="ChEBI" id="CHEBI:58759"/>
        <dbReference type="ChEBI" id="CHEBI:456216"/>
        <dbReference type="EC" id="2.7.1.12"/>
    </reaction>
</comment>
<gene>
    <name evidence="10" type="ORF">HKK74_10570</name>
</gene>
<name>A0ABR7LMD4_9ACTN</name>
<dbReference type="EC" id="2.7.1.12" evidence="3 9"/>
<comment type="caution">
    <text evidence="10">The sequence shown here is derived from an EMBL/GenBank/DDBJ whole genome shotgun (WGS) entry which is preliminary data.</text>
</comment>
<dbReference type="SUPFAM" id="SSF52540">
    <property type="entry name" value="P-loop containing nucleoside triphosphate hydrolases"/>
    <property type="match status" value="1"/>
</dbReference>
<dbReference type="InterPro" id="IPR027417">
    <property type="entry name" value="P-loop_NTPase"/>
</dbReference>
<organism evidence="10 11">
    <name type="scientific">Actinomadura alba</name>
    <dbReference type="NCBI Taxonomy" id="406431"/>
    <lineage>
        <taxon>Bacteria</taxon>
        <taxon>Bacillati</taxon>
        <taxon>Actinomycetota</taxon>
        <taxon>Actinomycetes</taxon>
        <taxon>Streptosporangiales</taxon>
        <taxon>Thermomonosporaceae</taxon>
        <taxon>Actinomadura</taxon>
    </lineage>
</organism>
<proteinExistence type="inferred from homology"/>